<feature type="transmembrane region" description="Helical" evidence="2">
    <location>
        <begin position="240"/>
        <end position="259"/>
    </location>
</feature>
<protein>
    <submittedName>
        <fullName evidence="3">Uncharacterized protein</fullName>
    </submittedName>
</protein>
<organism evidence="3 4">
    <name type="scientific">Crossiella equi</name>
    <dbReference type="NCBI Taxonomy" id="130796"/>
    <lineage>
        <taxon>Bacteria</taxon>
        <taxon>Bacillati</taxon>
        <taxon>Actinomycetota</taxon>
        <taxon>Actinomycetes</taxon>
        <taxon>Pseudonocardiales</taxon>
        <taxon>Pseudonocardiaceae</taxon>
        <taxon>Crossiella</taxon>
    </lineage>
</organism>
<proteinExistence type="predicted"/>
<name>A0ABS5ALW7_9PSEU</name>
<keyword evidence="2" id="KW-1133">Transmembrane helix</keyword>
<feature type="region of interest" description="Disordered" evidence="1">
    <location>
        <begin position="1"/>
        <end position="30"/>
    </location>
</feature>
<feature type="transmembrane region" description="Helical" evidence="2">
    <location>
        <begin position="406"/>
        <end position="427"/>
    </location>
</feature>
<keyword evidence="2" id="KW-0812">Transmembrane</keyword>
<keyword evidence="4" id="KW-1185">Reference proteome</keyword>
<evidence type="ECO:0000313" key="3">
    <source>
        <dbReference type="EMBL" id="MBP2477556.1"/>
    </source>
</evidence>
<feature type="transmembrane region" description="Helical" evidence="2">
    <location>
        <begin position="433"/>
        <end position="455"/>
    </location>
</feature>
<dbReference type="EMBL" id="JAGIOO010000001">
    <property type="protein sequence ID" value="MBP2477556.1"/>
    <property type="molecule type" value="Genomic_DNA"/>
</dbReference>
<comment type="caution">
    <text evidence="3">The sequence shown here is derived from an EMBL/GenBank/DDBJ whole genome shotgun (WGS) entry which is preliminary data.</text>
</comment>
<evidence type="ECO:0000313" key="4">
    <source>
        <dbReference type="Proteomes" id="UP001519363"/>
    </source>
</evidence>
<feature type="compositionally biased region" description="Low complexity" evidence="1">
    <location>
        <begin position="7"/>
        <end position="16"/>
    </location>
</feature>
<gene>
    <name evidence="3" type="ORF">JOF53_006428</name>
</gene>
<feature type="transmembrane region" description="Helical" evidence="2">
    <location>
        <begin position="265"/>
        <end position="283"/>
    </location>
</feature>
<dbReference type="Proteomes" id="UP001519363">
    <property type="component" value="Unassembled WGS sequence"/>
</dbReference>
<evidence type="ECO:0000256" key="2">
    <source>
        <dbReference type="SAM" id="Phobius"/>
    </source>
</evidence>
<accession>A0ABS5ALW7</accession>
<evidence type="ECO:0000256" key="1">
    <source>
        <dbReference type="SAM" id="MobiDB-lite"/>
    </source>
</evidence>
<reference evidence="3 4" key="1">
    <citation type="submission" date="2021-03" db="EMBL/GenBank/DDBJ databases">
        <title>Sequencing the genomes of 1000 actinobacteria strains.</title>
        <authorList>
            <person name="Klenk H.-P."/>
        </authorList>
    </citation>
    <scope>NUCLEOTIDE SEQUENCE [LARGE SCALE GENOMIC DNA]</scope>
    <source>
        <strain evidence="3 4">DSM 44580</strain>
    </source>
</reference>
<keyword evidence="2" id="KW-0472">Membrane</keyword>
<sequence>MSTPDPASNSGNATTGTGSGQPSEASAATNTAAAGATVGIQAETVHNSTVYQVLPGASPQQKYDVGVRFLNDGVPNRARTLISEAIAHGHDSSQVRFHWVLAMLSKRSYRDLTVEERSSLEHTWVTVESFAADDWKQALEAIRQLLDCLHGGGGDTSQALKELLALPVLQREQVVRHLDLVLTGGLKESLWEQTRQAAVNARFSHHRVERLWTYFHPEPARPRARRPAPPSTTLGDWVKVIASSALFLAAAGYMGWHVVQQQPQQWWAMAAYVLMLVASYMILRHGAEWSYRILRRDDKEREFHGQRRSALSSRRGLASSVDNAFSHYFAKYVPSGVDRSVWINRTSGLRASMRDEVVEIYSEGKVRIGEIRWLIRHMVSEAKKQWINGTLNAYRKQYRVRVSTKVYFVVAAIGAVSSAGFIVRSTVMSAPLLLPFVTFLLGLGAWLSIQGWIVITVERRRYVDELGECWDALAAREEAYWRWKNKLDTNRPSENEMEVWLDCDKKIVLEEALRHYRLAWRDVIAHAFLQTPASSYKRARVNGGPWRYSKYEIRLFLVTQDGVREVSSELNFEVASLSARQRNNFRFDAVSSVHVAETGASGYTLELTLMNGPSRDIRVVDPETASLSLGGGSAEIDLDAAGFGHTLHILEGIAAEGKGWIDRDPHAVVNAE</sequence>
<dbReference type="RefSeq" id="WP_143343079.1">
    <property type="nucleotide sequence ID" value="NZ_JAGIOO010000001.1"/>
</dbReference>